<accession>A0A4Z1BJZ3</accession>
<dbReference type="AlphaFoldDB" id="A0A4Z1BJZ3"/>
<organism evidence="2 3">
    <name type="scientific">Paracoccus liaowanqingii</name>
    <dbReference type="NCBI Taxonomy" id="2560053"/>
    <lineage>
        <taxon>Bacteria</taxon>
        <taxon>Pseudomonadati</taxon>
        <taxon>Pseudomonadota</taxon>
        <taxon>Alphaproteobacteria</taxon>
        <taxon>Rhodobacterales</taxon>
        <taxon>Paracoccaceae</taxon>
        <taxon>Paracoccus</taxon>
    </lineage>
</organism>
<evidence type="ECO:0000313" key="3">
    <source>
        <dbReference type="Proteomes" id="UP000297972"/>
    </source>
</evidence>
<reference evidence="2 3" key="1">
    <citation type="submission" date="2019-03" db="EMBL/GenBank/DDBJ databases">
        <authorList>
            <person name="Li J."/>
        </authorList>
    </citation>
    <scope>NUCLEOTIDE SEQUENCE [LARGE SCALE GENOMIC DNA]</scope>
    <source>
        <strain evidence="2 3">3058</strain>
    </source>
</reference>
<name>A0A4Z1BJZ3_9RHOB</name>
<proteinExistence type="predicted"/>
<protein>
    <submittedName>
        <fullName evidence="2">Uncharacterized protein</fullName>
    </submittedName>
</protein>
<dbReference type="RefSeq" id="WP_135817868.1">
    <property type="nucleotide sequence ID" value="NZ_SRPG01000114.1"/>
</dbReference>
<dbReference type="EMBL" id="SRPG01000114">
    <property type="protein sequence ID" value="TGN58590.1"/>
    <property type="molecule type" value="Genomic_DNA"/>
</dbReference>
<keyword evidence="3" id="KW-1185">Reference proteome</keyword>
<feature type="coiled-coil region" evidence="1">
    <location>
        <begin position="53"/>
        <end position="107"/>
    </location>
</feature>
<gene>
    <name evidence="2" type="ORF">E4L95_12325</name>
</gene>
<dbReference type="Proteomes" id="UP000297972">
    <property type="component" value="Unassembled WGS sequence"/>
</dbReference>
<evidence type="ECO:0000256" key="1">
    <source>
        <dbReference type="SAM" id="Coils"/>
    </source>
</evidence>
<sequence length="223" mass="24821">MSLSSAYEIAQGVLGVDLRQISDLEERFIWMQRMNRAIRGPAFSQPKQIEAEVEGIRKDIRKLRQRIEALGHETLVMARQASQAAEYKAAEKRIAEASAARDDEKMMAAAKAFVELGDNPKDWHDIAAARHLAALEEGFRECAKVAVELAPIQSGRPKNQHAYMVAEFAVQSFTHFTGQKAGFWNGGDTPFMRYTADLCDAAGVKADLRTPIEAAMRKLGTRQ</sequence>
<comment type="caution">
    <text evidence="2">The sequence shown here is derived from an EMBL/GenBank/DDBJ whole genome shotgun (WGS) entry which is preliminary data.</text>
</comment>
<dbReference type="OrthoDB" id="33601at265"/>
<evidence type="ECO:0000313" key="2">
    <source>
        <dbReference type="EMBL" id="TGN58590.1"/>
    </source>
</evidence>
<keyword evidence="1" id="KW-0175">Coiled coil</keyword>